<organism evidence="1 2">
    <name type="scientific">Hirundo rustica rustica</name>
    <dbReference type="NCBI Taxonomy" id="333673"/>
    <lineage>
        <taxon>Eukaryota</taxon>
        <taxon>Metazoa</taxon>
        <taxon>Chordata</taxon>
        <taxon>Craniata</taxon>
        <taxon>Vertebrata</taxon>
        <taxon>Euteleostomi</taxon>
        <taxon>Archelosauria</taxon>
        <taxon>Archosauria</taxon>
        <taxon>Dinosauria</taxon>
        <taxon>Saurischia</taxon>
        <taxon>Theropoda</taxon>
        <taxon>Coelurosauria</taxon>
        <taxon>Aves</taxon>
        <taxon>Neognathae</taxon>
        <taxon>Neoaves</taxon>
        <taxon>Telluraves</taxon>
        <taxon>Australaves</taxon>
        <taxon>Passeriformes</taxon>
        <taxon>Sylvioidea</taxon>
        <taxon>Hirundinidae</taxon>
        <taxon>Hirundo</taxon>
    </lineage>
</organism>
<dbReference type="Proteomes" id="UP000269221">
    <property type="component" value="Unassembled WGS sequence"/>
</dbReference>
<protein>
    <submittedName>
        <fullName evidence="1">Uncharacterized protein</fullName>
    </submittedName>
</protein>
<name>A0A3M0JQ98_HIRRU</name>
<comment type="caution">
    <text evidence="1">The sequence shown here is derived from an EMBL/GenBank/DDBJ whole genome shotgun (WGS) entry which is preliminary data.</text>
</comment>
<sequence>MGLADSRPRALDETSRLILTDLKVCAVNPYWPMAAHIPSSLGLVCKGPSWTSYITKNIFNVFLESGISDKEDDCDCYVDIDLSIYCIVSQNQQIKGRDPLDRLYSWDETNGVRFTRLSWILVLSLVTPTQPAAPGWGKVAGELEEALGVLVTAGGHEPRGAQVAKKANGPWAVPAPVWQQGHGSDPPCAGTAEGPPQILGAPLGPSRQGIEGLERVQRREQSWGRVWSPSSSRGSWERSSAWRKGGSGGTFWLYTTP</sequence>
<reference evidence="1 2" key="1">
    <citation type="submission" date="2018-07" db="EMBL/GenBank/DDBJ databases">
        <title>A high quality draft genome assembly of the barn swallow (H. rustica rustica).</title>
        <authorList>
            <person name="Formenti G."/>
            <person name="Chiara M."/>
            <person name="Poveda L."/>
            <person name="Francoijs K.-J."/>
            <person name="Bonisoli-Alquati A."/>
            <person name="Canova L."/>
            <person name="Gianfranceschi L."/>
            <person name="Horner D.S."/>
            <person name="Saino N."/>
        </authorList>
    </citation>
    <scope>NUCLEOTIDE SEQUENCE [LARGE SCALE GENOMIC DNA]</scope>
    <source>
        <strain evidence="1">Chelidonia</strain>
        <tissue evidence="1">Blood</tissue>
    </source>
</reference>
<evidence type="ECO:0000313" key="1">
    <source>
        <dbReference type="EMBL" id="RMC01244.1"/>
    </source>
</evidence>
<evidence type="ECO:0000313" key="2">
    <source>
        <dbReference type="Proteomes" id="UP000269221"/>
    </source>
</evidence>
<accession>A0A3M0JQ98</accession>
<keyword evidence="2" id="KW-1185">Reference proteome</keyword>
<dbReference type="OrthoDB" id="10505455at2759"/>
<gene>
    <name evidence="1" type="ORF">DUI87_22193</name>
</gene>
<dbReference type="EMBL" id="QRBI01000139">
    <property type="protein sequence ID" value="RMC01244.1"/>
    <property type="molecule type" value="Genomic_DNA"/>
</dbReference>
<dbReference type="AlphaFoldDB" id="A0A3M0JQ98"/>
<proteinExistence type="predicted"/>